<name>A0ABT8NDY1_9BACL</name>
<organism evidence="2 3">
    <name type="scientific">Planococcus shenhongbingii</name>
    <dbReference type="NCBI Taxonomy" id="3058398"/>
    <lineage>
        <taxon>Bacteria</taxon>
        <taxon>Bacillati</taxon>
        <taxon>Bacillota</taxon>
        <taxon>Bacilli</taxon>
        <taxon>Bacillales</taxon>
        <taxon>Caryophanaceae</taxon>
        <taxon>Planococcus</taxon>
    </lineage>
</organism>
<keyword evidence="3" id="KW-1185">Reference proteome</keyword>
<dbReference type="RefSeq" id="WP_301856716.1">
    <property type="nucleotide sequence ID" value="NZ_JAUJWU010000003.1"/>
</dbReference>
<evidence type="ECO:0000313" key="2">
    <source>
        <dbReference type="EMBL" id="MDN7246104.1"/>
    </source>
</evidence>
<evidence type="ECO:0000256" key="1">
    <source>
        <dbReference type="SAM" id="Phobius"/>
    </source>
</evidence>
<reference evidence="2 3" key="1">
    <citation type="submission" date="2023-07" db="EMBL/GenBank/DDBJ databases">
        <title>Novel species in genus Planococcus.</title>
        <authorList>
            <person name="Ning S."/>
        </authorList>
    </citation>
    <scope>NUCLEOTIDE SEQUENCE [LARGE SCALE GENOMIC DNA]</scope>
    <source>
        <strain evidence="2 3">N017</strain>
    </source>
</reference>
<feature type="transmembrane region" description="Helical" evidence="1">
    <location>
        <begin position="159"/>
        <end position="181"/>
    </location>
</feature>
<dbReference type="EMBL" id="JAUJWU010000003">
    <property type="protein sequence ID" value="MDN7246104.1"/>
    <property type="molecule type" value="Genomic_DNA"/>
</dbReference>
<keyword evidence="1" id="KW-0472">Membrane</keyword>
<comment type="caution">
    <text evidence="2">The sequence shown here is derived from an EMBL/GenBank/DDBJ whole genome shotgun (WGS) entry which is preliminary data.</text>
</comment>
<feature type="transmembrane region" description="Helical" evidence="1">
    <location>
        <begin position="92"/>
        <end position="113"/>
    </location>
</feature>
<dbReference type="InterPro" id="IPR007404">
    <property type="entry name" value="YdjM-like"/>
</dbReference>
<feature type="transmembrane region" description="Helical" evidence="1">
    <location>
        <begin position="29"/>
        <end position="50"/>
    </location>
</feature>
<dbReference type="GO" id="GO:0016787">
    <property type="term" value="F:hydrolase activity"/>
    <property type="evidence" value="ECO:0007669"/>
    <property type="project" value="UniProtKB-KW"/>
</dbReference>
<sequence length="287" mass="33498">MDTITHTLFGLTLYGTVDKKEMDKNHKRAYLVTAVGASLIPDIDVISRLWDTAGQYQMWHRGITHSIFVTPLWAALLFLICAVLFKTKDKRLFFLGWLAVVIHDTSDLFNAWGTGYLEPFSNDRITFGTIPIIDLVFWTIMGIAFVLSKKNKKKSPYYFKMAWILMSLHLIIQSIQGFLIYNQYDGKYDQVALSADFVPWTYSVIVKQDDTVTIFQDNLFQEEKERYVLVSDKGADLDYLFSRRPEAKTLYEWSPFVVVVDDGKRLGLYDPRFYREGQSFLYEYIER</sequence>
<keyword evidence="1" id="KW-0812">Transmembrane</keyword>
<dbReference type="Pfam" id="PF04307">
    <property type="entry name" value="YdjM"/>
    <property type="match status" value="1"/>
</dbReference>
<proteinExistence type="predicted"/>
<protein>
    <submittedName>
        <fullName evidence="2">Metal-dependent hydrolase</fullName>
    </submittedName>
</protein>
<evidence type="ECO:0000313" key="3">
    <source>
        <dbReference type="Proteomes" id="UP001172142"/>
    </source>
</evidence>
<dbReference type="InterPro" id="IPR053170">
    <property type="entry name" value="Transcription_regulator"/>
</dbReference>
<feature type="transmembrane region" description="Helical" evidence="1">
    <location>
        <begin position="125"/>
        <end position="147"/>
    </location>
</feature>
<dbReference type="Proteomes" id="UP001172142">
    <property type="component" value="Unassembled WGS sequence"/>
</dbReference>
<dbReference type="PANTHER" id="PTHR40031:SF1">
    <property type="entry name" value="MEMBRANE-BOUND METAL-DEPENDENT HYDROLASE"/>
    <property type="match status" value="1"/>
</dbReference>
<keyword evidence="1" id="KW-1133">Transmembrane helix</keyword>
<dbReference type="PANTHER" id="PTHR40031">
    <property type="entry name" value="HYPOTHETICAL MEMBRANE SPANNING PROTEIN"/>
    <property type="match status" value="1"/>
</dbReference>
<accession>A0ABT8NDY1</accession>
<gene>
    <name evidence="2" type="ORF">QWY13_11475</name>
</gene>
<keyword evidence="2" id="KW-0378">Hydrolase</keyword>
<feature type="transmembrane region" description="Helical" evidence="1">
    <location>
        <begin position="62"/>
        <end position="85"/>
    </location>
</feature>